<evidence type="ECO:0000256" key="8">
    <source>
        <dbReference type="SAM" id="Phobius"/>
    </source>
</evidence>
<dbReference type="PRINTS" id="PR00344">
    <property type="entry name" value="BCTRLSENSOR"/>
</dbReference>
<dbReference type="SUPFAM" id="SSF55785">
    <property type="entry name" value="PYP-like sensor domain (PAS domain)"/>
    <property type="match status" value="1"/>
</dbReference>
<dbReference type="InterPro" id="IPR036097">
    <property type="entry name" value="HisK_dim/P_sf"/>
</dbReference>
<name>A0A399RM25_9PROT</name>
<dbReference type="InterPro" id="IPR000700">
    <property type="entry name" value="PAS-assoc_C"/>
</dbReference>
<dbReference type="PROSITE" id="PS50885">
    <property type="entry name" value="HAMP"/>
    <property type="match status" value="1"/>
</dbReference>
<dbReference type="PANTHER" id="PTHR43047">
    <property type="entry name" value="TWO-COMPONENT HISTIDINE PROTEIN KINASE"/>
    <property type="match status" value="1"/>
</dbReference>
<evidence type="ECO:0000313" key="14">
    <source>
        <dbReference type="Proteomes" id="UP000265845"/>
    </source>
</evidence>
<evidence type="ECO:0000256" key="6">
    <source>
        <dbReference type="ARBA" id="ARBA00022777"/>
    </source>
</evidence>
<evidence type="ECO:0000256" key="2">
    <source>
        <dbReference type="ARBA" id="ARBA00004370"/>
    </source>
</evidence>
<dbReference type="Gene3D" id="1.10.287.130">
    <property type="match status" value="1"/>
</dbReference>
<dbReference type="SMART" id="SM00091">
    <property type="entry name" value="PAS"/>
    <property type="match status" value="1"/>
</dbReference>
<dbReference type="Pfam" id="PF00512">
    <property type="entry name" value="HisKA"/>
    <property type="match status" value="1"/>
</dbReference>
<dbReference type="RefSeq" id="WP_119452840.1">
    <property type="nucleotide sequence ID" value="NZ_QWGA01000003.1"/>
</dbReference>
<feature type="domain" description="Histidine kinase" evidence="9">
    <location>
        <begin position="423"/>
        <end position="643"/>
    </location>
</feature>
<evidence type="ECO:0000256" key="7">
    <source>
        <dbReference type="SAM" id="Coils"/>
    </source>
</evidence>
<keyword evidence="4" id="KW-0597">Phosphoprotein</keyword>
<reference evidence="13 14" key="1">
    <citation type="submission" date="2018-08" db="EMBL/GenBank/DDBJ databases">
        <title>Henriciella mobilis sp. nov., isolated from seawater.</title>
        <authorList>
            <person name="Cheng H."/>
            <person name="Wu Y.-H."/>
            <person name="Xu X.-W."/>
            <person name="Guo L.-L."/>
        </authorList>
    </citation>
    <scope>NUCLEOTIDE SEQUENCE [LARGE SCALE GENOMIC DNA]</scope>
    <source>
        <strain evidence="13 14">CCUG67844</strain>
    </source>
</reference>
<evidence type="ECO:0000313" key="13">
    <source>
        <dbReference type="EMBL" id="RIJ31344.1"/>
    </source>
</evidence>
<dbReference type="GO" id="GO:0000155">
    <property type="term" value="F:phosphorelay sensor kinase activity"/>
    <property type="evidence" value="ECO:0007669"/>
    <property type="project" value="InterPro"/>
</dbReference>
<dbReference type="Gene3D" id="3.30.565.10">
    <property type="entry name" value="Histidine kinase-like ATPase, C-terminal domain"/>
    <property type="match status" value="1"/>
</dbReference>
<dbReference type="SMART" id="SM00388">
    <property type="entry name" value="HisKA"/>
    <property type="match status" value="1"/>
</dbReference>
<dbReference type="InterPro" id="IPR035965">
    <property type="entry name" value="PAS-like_dom_sf"/>
</dbReference>
<comment type="subcellular location">
    <subcellularLocation>
        <location evidence="2">Membrane</location>
    </subcellularLocation>
</comment>
<dbReference type="CDD" id="cd19410">
    <property type="entry name" value="HK9-like_sensor"/>
    <property type="match status" value="1"/>
</dbReference>
<dbReference type="NCBIfam" id="TIGR00229">
    <property type="entry name" value="sensory_box"/>
    <property type="match status" value="1"/>
</dbReference>
<evidence type="ECO:0000256" key="3">
    <source>
        <dbReference type="ARBA" id="ARBA00012438"/>
    </source>
</evidence>
<keyword evidence="7" id="KW-0175">Coiled coil</keyword>
<dbReference type="Pfam" id="PF05227">
    <property type="entry name" value="CHASE3"/>
    <property type="match status" value="1"/>
</dbReference>
<feature type="domain" description="HAMP" evidence="12">
    <location>
        <begin position="223"/>
        <end position="274"/>
    </location>
</feature>
<proteinExistence type="predicted"/>
<dbReference type="Proteomes" id="UP000265845">
    <property type="component" value="Unassembled WGS sequence"/>
</dbReference>
<evidence type="ECO:0000256" key="5">
    <source>
        <dbReference type="ARBA" id="ARBA00022679"/>
    </source>
</evidence>
<keyword evidence="14" id="KW-1185">Reference proteome</keyword>
<dbReference type="SUPFAM" id="SSF55874">
    <property type="entry name" value="ATPase domain of HSP90 chaperone/DNA topoisomerase II/histidine kinase"/>
    <property type="match status" value="1"/>
</dbReference>
<comment type="caution">
    <text evidence="13">The sequence shown here is derived from an EMBL/GenBank/DDBJ whole genome shotgun (WGS) entry which is preliminary data.</text>
</comment>
<feature type="transmembrane region" description="Helical" evidence="8">
    <location>
        <begin position="199"/>
        <end position="221"/>
    </location>
</feature>
<sequence>MSKGPARKSGIGCYWADLSLPFKGLVLVALPLVILIGSLGSLYIASDAEARAEDDVRRAFAIQRDIYQVHALLAEAASGVRGYLLTDQNRFLEPFYKAERELPLTLARLDDAIEDEGVRLEFERFLEITERKQSGLDALIALARSEGERPARSDAVLSALIANKAVLDELRSQIEEIQRQEGILLDARRARVDTVRARFLALTAISAVVGLLGSLAAVFLFSTGVVRRIRMLQANAEKLQAGDPLNPFPDERDEIGRLAKKVDRASELLRARERDLREGEERFRLVVEGVRDYGIFALDPDGNVTSWNTGAERIKGWRAEEILGRFFGTFYPEETRDYLPREILERARRDGTTEDEGWRMRKDGTRFWANVVVTALRDETGRLRGFAKVTRDMTERKRAEEFLKLAREQAVAASVAKSEFLSRTSHELRTPMSAILGFAQVLELDREELSETHQTSVDQILKAGRHLLSLINDLLDISSIEAGGAELKEEALSINDVLAEAYDLSGPILRTANLDYDLSLLPEDALIMGDRRRIIQVILNLVSNAAKYNREGTSVRITAERVENAVRVHVLDDGTGVKDADISRLFTPFDRLGRQKIKGVEGTGLGLALSKRLVESMGGEIGYTHRTDIPKGADFWFTLGLARAEAAPRKVPSAETSEEQP</sequence>
<dbReference type="GO" id="GO:0005886">
    <property type="term" value="C:plasma membrane"/>
    <property type="evidence" value="ECO:0007669"/>
    <property type="project" value="TreeGrafter"/>
</dbReference>
<dbReference type="InterPro" id="IPR000014">
    <property type="entry name" value="PAS"/>
</dbReference>
<accession>A0A399RM25</accession>
<dbReference type="SUPFAM" id="SSF47384">
    <property type="entry name" value="Homodimeric domain of signal transducing histidine kinase"/>
    <property type="match status" value="1"/>
</dbReference>
<dbReference type="InterPro" id="IPR004358">
    <property type="entry name" value="Sig_transdc_His_kin-like_C"/>
</dbReference>
<dbReference type="InterPro" id="IPR007891">
    <property type="entry name" value="CHASE3"/>
</dbReference>
<dbReference type="SMART" id="SM00086">
    <property type="entry name" value="PAC"/>
    <property type="match status" value="1"/>
</dbReference>
<dbReference type="Pfam" id="PF00989">
    <property type="entry name" value="PAS"/>
    <property type="match status" value="1"/>
</dbReference>
<dbReference type="EC" id="2.7.13.3" evidence="3"/>
<dbReference type="InterPro" id="IPR001610">
    <property type="entry name" value="PAC"/>
</dbReference>
<dbReference type="InterPro" id="IPR003661">
    <property type="entry name" value="HisK_dim/P_dom"/>
</dbReference>
<comment type="catalytic activity">
    <reaction evidence="1">
        <text>ATP + protein L-histidine = ADP + protein N-phospho-L-histidine.</text>
        <dbReference type="EC" id="2.7.13.3"/>
    </reaction>
</comment>
<dbReference type="CDD" id="cd00082">
    <property type="entry name" value="HisKA"/>
    <property type="match status" value="1"/>
</dbReference>
<dbReference type="PANTHER" id="PTHR43047:SF72">
    <property type="entry name" value="OSMOSENSING HISTIDINE PROTEIN KINASE SLN1"/>
    <property type="match status" value="1"/>
</dbReference>
<gene>
    <name evidence="13" type="ORF">D1222_03540</name>
</gene>
<evidence type="ECO:0000259" key="11">
    <source>
        <dbReference type="PROSITE" id="PS50113"/>
    </source>
</evidence>
<evidence type="ECO:0000259" key="12">
    <source>
        <dbReference type="PROSITE" id="PS50885"/>
    </source>
</evidence>
<dbReference type="PROSITE" id="PS50109">
    <property type="entry name" value="HIS_KIN"/>
    <property type="match status" value="1"/>
</dbReference>
<feature type="domain" description="PAC" evidence="11">
    <location>
        <begin position="353"/>
        <end position="405"/>
    </location>
</feature>
<keyword evidence="5" id="KW-0808">Transferase</keyword>
<dbReference type="InterPro" id="IPR003660">
    <property type="entry name" value="HAMP_dom"/>
</dbReference>
<evidence type="ECO:0000259" key="9">
    <source>
        <dbReference type="PROSITE" id="PS50109"/>
    </source>
</evidence>
<dbReference type="InterPro" id="IPR036890">
    <property type="entry name" value="HATPase_C_sf"/>
</dbReference>
<dbReference type="EMBL" id="QWGA01000003">
    <property type="protein sequence ID" value="RIJ31344.1"/>
    <property type="molecule type" value="Genomic_DNA"/>
</dbReference>
<dbReference type="SMART" id="SM00387">
    <property type="entry name" value="HATPase_c"/>
    <property type="match status" value="1"/>
</dbReference>
<dbReference type="InterPro" id="IPR005467">
    <property type="entry name" value="His_kinase_dom"/>
</dbReference>
<evidence type="ECO:0000256" key="4">
    <source>
        <dbReference type="ARBA" id="ARBA00022553"/>
    </source>
</evidence>
<keyword evidence="6" id="KW-0418">Kinase</keyword>
<dbReference type="InterPro" id="IPR013767">
    <property type="entry name" value="PAS_fold"/>
</dbReference>
<evidence type="ECO:0000259" key="10">
    <source>
        <dbReference type="PROSITE" id="PS50112"/>
    </source>
</evidence>
<dbReference type="GO" id="GO:0009927">
    <property type="term" value="F:histidine phosphotransfer kinase activity"/>
    <property type="evidence" value="ECO:0007669"/>
    <property type="project" value="TreeGrafter"/>
</dbReference>
<dbReference type="PROSITE" id="PS50113">
    <property type="entry name" value="PAC"/>
    <property type="match status" value="1"/>
</dbReference>
<evidence type="ECO:0000256" key="1">
    <source>
        <dbReference type="ARBA" id="ARBA00000085"/>
    </source>
</evidence>
<feature type="domain" description="PAS" evidence="10">
    <location>
        <begin position="279"/>
        <end position="351"/>
    </location>
</feature>
<dbReference type="GO" id="GO:0006355">
    <property type="term" value="P:regulation of DNA-templated transcription"/>
    <property type="evidence" value="ECO:0007669"/>
    <property type="project" value="InterPro"/>
</dbReference>
<dbReference type="Pfam" id="PF02518">
    <property type="entry name" value="HATPase_c"/>
    <property type="match status" value="1"/>
</dbReference>
<dbReference type="InterPro" id="IPR003594">
    <property type="entry name" value="HATPase_dom"/>
</dbReference>
<dbReference type="PROSITE" id="PS50112">
    <property type="entry name" value="PAS"/>
    <property type="match status" value="1"/>
</dbReference>
<organism evidence="13 14">
    <name type="scientific">Henriciella algicola</name>
    <dbReference type="NCBI Taxonomy" id="1608422"/>
    <lineage>
        <taxon>Bacteria</taxon>
        <taxon>Pseudomonadati</taxon>
        <taxon>Pseudomonadota</taxon>
        <taxon>Alphaproteobacteria</taxon>
        <taxon>Hyphomonadales</taxon>
        <taxon>Hyphomonadaceae</taxon>
        <taxon>Henriciella</taxon>
    </lineage>
</organism>
<protein>
    <recommendedName>
        <fullName evidence="3">histidine kinase</fullName>
        <ecNumber evidence="3">2.7.13.3</ecNumber>
    </recommendedName>
</protein>
<keyword evidence="8" id="KW-1133">Transmembrane helix</keyword>
<feature type="coiled-coil region" evidence="7">
    <location>
        <begin position="160"/>
        <end position="187"/>
    </location>
</feature>
<keyword evidence="8" id="KW-0472">Membrane</keyword>
<dbReference type="AlphaFoldDB" id="A0A399RM25"/>
<keyword evidence="8" id="KW-0812">Transmembrane</keyword>
<dbReference type="CDD" id="cd00130">
    <property type="entry name" value="PAS"/>
    <property type="match status" value="1"/>
</dbReference>
<feature type="transmembrane region" description="Helical" evidence="8">
    <location>
        <begin position="24"/>
        <end position="45"/>
    </location>
</feature>
<dbReference type="OrthoDB" id="9774458at2"/>
<dbReference type="Gene3D" id="6.10.340.10">
    <property type="match status" value="1"/>
</dbReference>
<dbReference type="Gene3D" id="3.30.450.20">
    <property type="entry name" value="PAS domain"/>
    <property type="match status" value="1"/>
</dbReference>